<keyword evidence="3" id="KW-1185">Reference proteome</keyword>
<keyword evidence="1" id="KW-0732">Signal</keyword>
<protein>
    <recommendedName>
        <fullName evidence="4">Secreted protein</fullName>
    </recommendedName>
</protein>
<feature type="chain" id="PRO_5042561191" description="Secreted protein" evidence="1">
    <location>
        <begin position="29"/>
        <end position="124"/>
    </location>
</feature>
<feature type="signal peptide" evidence="1">
    <location>
        <begin position="1"/>
        <end position="28"/>
    </location>
</feature>
<dbReference type="AlphaFoldDB" id="A0AAG5CV59"/>
<evidence type="ECO:0000256" key="1">
    <source>
        <dbReference type="SAM" id="SignalP"/>
    </source>
</evidence>
<proteinExistence type="predicted"/>
<organism evidence="2 3">
    <name type="scientific">Anopheles atroparvus</name>
    <name type="common">European mosquito</name>
    <dbReference type="NCBI Taxonomy" id="41427"/>
    <lineage>
        <taxon>Eukaryota</taxon>
        <taxon>Metazoa</taxon>
        <taxon>Ecdysozoa</taxon>
        <taxon>Arthropoda</taxon>
        <taxon>Hexapoda</taxon>
        <taxon>Insecta</taxon>
        <taxon>Pterygota</taxon>
        <taxon>Neoptera</taxon>
        <taxon>Endopterygota</taxon>
        <taxon>Diptera</taxon>
        <taxon>Nematocera</taxon>
        <taxon>Culicoidea</taxon>
        <taxon>Culicidae</taxon>
        <taxon>Anophelinae</taxon>
        <taxon>Anopheles</taxon>
    </lineage>
</organism>
<reference evidence="2" key="1">
    <citation type="submission" date="2024-04" db="UniProtKB">
        <authorList>
            <consortium name="EnsemblMetazoa"/>
        </authorList>
    </citation>
    <scope>IDENTIFICATION</scope>
    <source>
        <strain evidence="2">EBRO</strain>
    </source>
</reference>
<name>A0AAG5CV59_ANOAO</name>
<evidence type="ECO:0000313" key="2">
    <source>
        <dbReference type="EnsemblMetazoa" id="ENSAATROPP002665"/>
    </source>
</evidence>
<dbReference type="Proteomes" id="UP000075880">
    <property type="component" value="Unassembled WGS sequence"/>
</dbReference>
<evidence type="ECO:0000313" key="3">
    <source>
        <dbReference type="Proteomes" id="UP000075880"/>
    </source>
</evidence>
<evidence type="ECO:0008006" key="4">
    <source>
        <dbReference type="Google" id="ProtNLM"/>
    </source>
</evidence>
<accession>A0AAG5CV59</accession>
<dbReference type="EnsemblMetazoa" id="ENSAATROPT002773">
    <property type="protein sequence ID" value="ENSAATROPP002665"/>
    <property type="gene ID" value="ENSAATROPG002200"/>
</dbReference>
<sequence length="124" mass="13153">MTLPAPAVRGCCLRSWTFLLLLVQRQQGNVGHLHHLEADSGNITDGVTLATESGNQHLVVLLDVVQATIPGHERGNLLAVLDQLHTDALADGGVRLLGLDADLFQHDSLGVGRSGERIRLPAGA</sequence>